<protein>
    <submittedName>
        <fullName evidence="2">Uncharacterized protein</fullName>
    </submittedName>
</protein>
<organism evidence="2 3">
    <name type="scientific">Mycobacterium kansasii ATCC 12478</name>
    <dbReference type="NCBI Taxonomy" id="557599"/>
    <lineage>
        <taxon>Bacteria</taxon>
        <taxon>Bacillati</taxon>
        <taxon>Actinomycetota</taxon>
        <taxon>Actinomycetes</taxon>
        <taxon>Mycobacteriales</taxon>
        <taxon>Mycobacteriaceae</taxon>
        <taxon>Mycobacterium</taxon>
    </lineage>
</organism>
<dbReference type="EMBL" id="CP006835">
    <property type="protein sequence ID" value="AGZ54424.1"/>
    <property type="molecule type" value="Genomic_DNA"/>
</dbReference>
<evidence type="ECO:0000313" key="3">
    <source>
        <dbReference type="Proteomes" id="UP000017786"/>
    </source>
</evidence>
<reference evidence="2 3" key="1">
    <citation type="submission" date="2013-10" db="EMBL/GenBank/DDBJ databases">
        <title>Genome sequence of Mycobacterium kansasii.</title>
        <authorList>
            <consortium name="McGill University Mycobacterium genome consortium"/>
            <person name="Veyrier F.J."/>
            <person name="Behr M.A."/>
        </authorList>
    </citation>
    <scope>NUCLEOTIDE SEQUENCE [LARGE SCALE GENOMIC DNA]</scope>
    <source>
        <strain evidence="2 3">ATCC 12478</strain>
    </source>
</reference>
<dbReference type="Proteomes" id="UP000017786">
    <property type="component" value="Chromosome"/>
</dbReference>
<feature type="region of interest" description="Disordered" evidence="1">
    <location>
        <begin position="56"/>
        <end position="76"/>
    </location>
</feature>
<evidence type="ECO:0000313" key="2">
    <source>
        <dbReference type="EMBL" id="AGZ54424.1"/>
    </source>
</evidence>
<name>U5WZ57_MYCKA</name>
<accession>U5WZ57</accession>
<evidence type="ECO:0000256" key="1">
    <source>
        <dbReference type="SAM" id="MobiDB-lite"/>
    </source>
</evidence>
<dbReference type="AlphaFoldDB" id="U5WZ57"/>
<dbReference type="KEGG" id="mkn:MKAN_23015"/>
<gene>
    <name evidence="2" type="ORF">MKAN_23015</name>
</gene>
<dbReference type="HOGENOM" id="CLU_2288425_0_0_11"/>
<proteinExistence type="predicted"/>
<sequence length="101" mass="11380">MFVDLEADQHFRSVQRDAVDLARLEARNLHRGAGLQAARLGEVGRIVPAGLDERQPAVGQCGQHRRSHHHQADHADDEGIAFRERFHRGVHLPEGWPIILT</sequence>